<keyword evidence="7" id="KW-0031">Aminopeptidase</keyword>
<dbReference type="EC" id="3.4.11.5" evidence="5"/>
<dbReference type="OrthoDB" id="412814at2759"/>
<dbReference type="InParanoid" id="A0A7M7NTG4"/>
<dbReference type="Pfam" id="PF02789">
    <property type="entry name" value="Peptidase_M17_N"/>
    <property type="match status" value="1"/>
</dbReference>
<dbReference type="GO" id="GO:0030145">
    <property type="term" value="F:manganese ion binding"/>
    <property type="evidence" value="ECO:0007669"/>
    <property type="project" value="InterPro"/>
</dbReference>
<dbReference type="GeneID" id="115924033"/>
<keyword evidence="8" id="KW-0645">Protease</keyword>
<dbReference type="GO" id="GO:0006508">
    <property type="term" value="P:proteolysis"/>
    <property type="evidence" value="ECO:0000318"/>
    <property type="project" value="GO_Central"/>
</dbReference>
<accession>A0A7M7NTG4</accession>
<evidence type="ECO:0000256" key="14">
    <source>
        <dbReference type="ARBA" id="ARBA00030997"/>
    </source>
</evidence>
<feature type="domain" description="Cytosol aminopeptidase" evidence="20">
    <location>
        <begin position="369"/>
        <end position="376"/>
    </location>
</feature>
<dbReference type="GO" id="GO:0005737">
    <property type="term" value="C:cytoplasm"/>
    <property type="evidence" value="ECO:0000318"/>
    <property type="project" value="GO_Central"/>
</dbReference>
<dbReference type="KEGG" id="spu:115924033"/>
<evidence type="ECO:0000256" key="10">
    <source>
        <dbReference type="ARBA" id="ARBA00023511"/>
    </source>
</evidence>
<evidence type="ECO:0000256" key="8">
    <source>
        <dbReference type="ARBA" id="ARBA00022670"/>
    </source>
</evidence>
<dbReference type="EC" id="3.4.11.1" evidence="4"/>
<evidence type="ECO:0000256" key="1">
    <source>
        <dbReference type="ARBA" id="ARBA00000135"/>
    </source>
</evidence>
<dbReference type="AlphaFoldDB" id="A0A7M7NTG4"/>
<evidence type="ECO:0000256" key="12">
    <source>
        <dbReference type="ARBA" id="ARBA00029605"/>
    </source>
</evidence>
<dbReference type="FunCoup" id="A0A7M7NTG4">
    <property type="interactions" value="1036"/>
</dbReference>
<dbReference type="Gene3D" id="3.40.630.10">
    <property type="entry name" value="Zn peptidases"/>
    <property type="match status" value="1"/>
</dbReference>
<evidence type="ECO:0000259" key="20">
    <source>
        <dbReference type="PROSITE" id="PS00631"/>
    </source>
</evidence>
<dbReference type="HAMAP" id="MF_00181">
    <property type="entry name" value="Cytosol_peptidase_M17"/>
    <property type="match status" value="1"/>
</dbReference>
<comment type="catalytic activity">
    <reaction evidence="19">
        <text>L-cysteinylglycine + H2O = L-cysteine + glycine</text>
        <dbReference type="Rhea" id="RHEA:28783"/>
        <dbReference type="ChEBI" id="CHEBI:15377"/>
        <dbReference type="ChEBI" id="CHEBI:35235"/>
        <dbReference type="ChEBI" id="CHEBI:57305"/>
        <dbReference type="ChEBI" id="CHEBI:61694"/>
    </reaction>
    <physiologicalReaction direction="left-to-right" evidence="19">
        <dbReference type="Rhea" id="RHEA:28784"/>
    </physiologicalReaction>
</comment>
<evidence type="ECO:0000256" key="6">
    <source>
        <dbReference type="ARBA" id="ARBA00014190"/>
    </source>
</evidence>
<protein>
    <recommendedName>
        <fullName evidence="6">Cytosol aminopeptidase</fullName>
        <ecNumber evidence="4">3.4.11.1</ecNumber>
        <ecNumber evidence="5">3.4.11.5</ecNumber>
        <ecNumber evidence="11">3.4.13.23</ecNumber>
    </recommendedName>
    <alternativeName>
        <fullName evidence="14">Cysteinylglycine-S-conjugate dipeptidase</fullName>
    </alternativeName>
    <alternativeName>
        <fullName evidence="15">Leucine aminopeptidase 3</fullName>
    </alternativeName>
    <alternativeName>
        <fullName evidence="16">Leucyl aminopeptidase</fullName>
    </alternativeName>
    <alternativeName>
        <fullName evidence="13">Proline aminopeptidase</fullName>
    </alternativeName>
    <alternativeName>
        <fullName evidence="12">Prolyl aminopeptidase</fullName>
    </alternativeName>
</protein>
<dbReference type="SUPFAM" id="SSF53187">
    <property type="entry name" value="Zn-dependent exopeptidases"/>
    <property type="match status" value="1"/>
</dbReference>
<evidence type="ECO:0000256" key="11">
    <source>
        <dbReference type="ARBA" id="ARBA00023625"/>
    </source>
</evidence>
<evidence type="ECO:0000256" key="7">
    <source>
        <dbReference type="ARBA" id="ARBA00022438"/>
    </source>
</evidence>
<keyword evidence="22" id="KW-1185">Reference proteome</keyword>
<dbReference type="PANTHER" id="PTHR11963:SF23">
    <property type="entry name" value="CYTOSOL AMINOPEPTIDASE"/>
    <property type="match status" value="1"/>
</dbReference>
<dbReference type="SUPFAM" id="SSF52949">
    <property type="entry name" value="Macro domain-like"/>
    <property type="match status" value="1"/>
</dbReference>
<dbReference type="InterPro" id="IPR011356">
    <property type="entry name" value="Leucine_aapep/pepB"/>
</dbReference>
<dbReference type="GO" id="GO:0070006">
    <property type="term" value="F:metalloaminopeptidase activity"/>
    <property type="evidence" value="ECO:0007669"/>
    <property type="project" value="InterPro"/>
</dbReference>
<reference evidence="21" key="2">
    <citation type="submission" date="2021-01" db="UniProtKB">
        <authorList>
            <consortium name="EnsemblMetazoa"/>
        </authorList>
    </citation>
    <scope>IDENTIFICATION</scope>
</reference>
<sequence>MAASMRLCRRLILHSRYHSLNGQRWGRFYSSIVNAESGVVVGVYEDEASDGVIFTPEATKVNERTQGQLGEHVNRYCQNLKKGKGRVFYGLNEELSKIAVVSLGKQSAGVNDLEGVDEGRENIRTAVATGVRQLRDAGCKTVIVDPCSDAEAAAEGSLLSVFEYDELKAESSRKPKVNISLLNEDNSSEYHDGWRRGETLANAQNFARTLMEMPANKLTPTSFSEIAHNKRQRTDLPITIQAHSRKWAADKKMGAFLSVAKGSDEPPIFMDVRYNGAPQGVDPLVLIGKGVTFDSGGISIKPAAGMDLMRGDMGGAANVLAAMFAMASLELPVNVVGLIPLCENMVNGSAVRPGDVVTAMNGKTIQVDNTDAEGRLLLADALCYATTSFKPTVVIDLATLTGAIDVALGSAATGVFTNSQQVWDMLQQASVSTGDRVWRMPLFNHYTKQVTEAHLADVSNIGKYSRSGGSCTAAAFLREFVTDNTKWAHLDIAGVMQNKDEIPYLGKGMSGRPVRTLVDFVSRFTSV</sequence>
<dbReference type="Gene3D" id="3.40.220.10">
    <property type="entry name" value="Leucine Aminopeptidase, subunit E, domain 1"/>
    <property type="match status" value="1"/>
</dbReference>
<comment type="catalytic activity">
    <reaction evidence="18">
        <text>S-benzyl-L-cysteinylglycine + H2O = S-benzyl-L-cysteine + glycine</text>
        <dbReference type="Rhea" id="RHEA:62568"/>
        <dbReference type="ChEBI" id="CHEBI:15377"/>
        <dbReference type="ChEBI" id="CHEBI:57305"/>
        <dbReference type="ChEBI" id="CHEBI:145802"/>
        <dbReference type="ChEBI" id="CHEBI:145803"/>
    </reaction>
    <physiologicalReaction direction="left-to-right" evidence="18">
        <dbReference type="Rhea" id="RHEA:62569"/>
    </physiologicalReaction>
</comment>
<comment type="similarity">
    <text evidence="3">Belongs to the peptidase M17 family.</text>
</comment>
<comment type="catalytic activity">
    <reaction evidence="10">
        <text>an S-substituted L-cysteinylglycine + H2O = an S-substituted L-cysteine + glycine</text>
        <dbReference type="Rhea" id="RHEA:60444"/>
        <dbReference type="ChEBI" id="CHEBI:15377"/>
        <dbReference type="ChEBI" id="CHEBI:57305"/>
        <dbReference type="ChEBI" id="CHEBI:58717"/>
        <dbReference type="ChEBI" id="CHEBI:143103"/>
        <dbReference type="EC" id="3.4.13.23"/>
    </reaction>
    <physiologicalReaction direction="left-to-right" evidence="10">
        <dbReference type="Rhea" id="RHEA:60445"/>
    </physiologicalReaction>
</comment>
<dbReference type="InterPro" id="IPR008283">
    <property type="entry name" value="Peptidase_M17_N"/>
</dbReference>
<comment type="catalytic activity">
    <reaction evidence="2">
        <text>Release of N-terminal proline from a peptide.</text>
        <dbReference type="EC" id="3.4.11.5"/>
    </reaction>
</comment>
<evidence type="ECO:0000256" key="9">
    <source>
        <dbReference type="ARBA" id="ARBA00022801"/>
    </source>
</evidence>
<evidence type="ECO:0000256" key="3">
    <source>
        <dbReference type="ARBA" id="ARBA00009528"/>
    </source>
</evidence>
<dbReference type="EC" id="3.4.13.23" evidence="11"/>
<comment type="function">
    <text evidence="17">Cytosolic metallopeptidase that catalyzes the removal of unsubstituted N-terminal hydrophobic amino acids from various peptides. The presence of Zn(2+) ions is essential for the peptidase activity, and the association with other cofactors can modulate the substrate spectificity of the enzyme. For instance, in the presence of Mn(2+), it displays a specific Cys-Gly hydrolyzing activity of Cys-Gly-S-conjugates. Involved in the metabolism of glutathione and in the degradation of glutathione S-conjugates, which may play a role in the control of the cell redox status.</text>
</comment>
<reference evidence="22" key="1">
    <citation type="submission" date="2015-02" db="EMBL/GenBank/DDBJ databases">
        <title>Genome sequencing for Strongylocentrotus purpuratus.</title>
        <authorList>
            <person name="Murali S."/>
            <person name="Liu Y."/>
            <person name="Vee V."/>
            <person name="English A."/>
            <person name="Wang M."/>
            <person name="Skinner E."/>
            <person name="Han Y."/>
            <person name="Muzny D.M."/>
            <person name="Worley K.C."/>
            <person name="Gibbs R.A."/>
        </authorList>
    </citation>
    <scope>NUCLEOTIDE SEQUENCE</scope>
</reference>
<evidence type="ECO:0000256" key="15">
    <source>
        <dbReference type="ARBA" id="ARBA00031564"/>
    </source>
</evidence>
<dbReference type="OMA" id="GRPCAML"/>
<evidence type="ECO:0000256" key="2">
    <source>
        <dbReference type="ARBA" id="ARBA00001585"/>
    </source>
</evidence>
<evidence type="ECO:0000256" key="4">
    <source>
        <dbReference type="ARBA" id="ARBA00012565"/>
    </source>
</evidence>
<name>A0A7M7NTG4_STRPU</name>
<dbReference type="Pfam" id="PF00883">
    <property type="entry name" value="Peptidase_M17"/>
    <property type="match status" value="1"/>
</dbReference>
<evidence type="ECO:0000313" key="22">
    <source>
        <dbReference type="Proteomes" id="UP000007110"/>
    </source>
</evidence>
<dbReference type="Proteomes" id="UP000007110">
    <property type="component" value="Unassembled WGS sequence"/>
</dbReference>
<dbReference type="PROSITE" id="PS00631">
    <property type="entry name" value="CYTOSOL_AP"/>
    <property type="match status" value="1"/>
</dbReference>
<dbReference type="PANTHER" id="PTHR11963">
    <property type="entry name" value="LEUCINE AMINOPEPTIDASE-RELATED"/>
    <property type="match status" value="1"/>
</dbReference>
<evidence type="ECO:0000313" key="21">
    <source>
        <dbReference type="EnsemblMetazoa" id="XP_030841471"/>
    </source>
</evidence>
<evidence type="ECO:0000256" key="18">
    <source>
        <dbReference type="ARBA" id="ARBA00047881"/>
    </source>
</evidence>
<dbReference type="EnsemblMetazoa" id="XM_030985611">
    <property type="protein sequence ID" value="XP_030841471"/>
    <property type="gene ID" value="LOC115924033"/>
</dbReference>
<organism evidence="21 22">
    <name type="scientific">Strongylocentrotus purpuratus</name>
    <name type="common">Purple sea urchin</name>
    <dbReference type="NCBI Taxonomy" id="7668"/>
    <lineage>
        <taxon>Eukaryota</taxon>
        <taxon>Metazoa</taxon>
        <taxon>Echinodermata</taxon>
        <taxon>Eleutherozoa</taxon>
        <taxon>Echinozoa</taxon>
        <taxon>Echinoidea</taxon>
        <taxon>Euechinoidea</taxon>
        <taxon>Echinacea</taxon>
        <taxon>Camarodonta</taxon>
        <taxon>Echinidea</taxon>
        <taxon>Strongylocentrotidae</taxon>
        <taxon>Strongylocentrotus</taxon>
    </lineage>
</organism>
<evidence type="ECO:0000256" key="5">
    <source>
        <dbReference type="ARBA" id="ARBA00012568"/>
    </source>
</evidence>
<dbReference type="InterPro" id="IPR023042">
    <property type="entry name" value="Peptidase_M17_leu_NH2_pept"/>
</dbReference>
<comment type="catalytic activity">
    <reaction evidence="1">
        <text>Release of an N-terminal amino acid, Xaa-|-Yaa-, in which Xaa is preferably Leu, but may be other amino acids including Pro although not Arg or Lys, and Yaa may be Pro. Amino acid amides and methyl esters are also readily hydrolyzed, but rates on arylamides are exceedingly low.</text>
        <dbReference type="EC" id="3.4.11.1"/>
    </reaction>
</comment>
<evidence type="ECO:0000256" key="17">
    <source>
        <dbReference type="ARBA" id="ARBA00045966"/>
    </source>
</evidence>
<dbReference type="RefSeq" id="XP_030841471.1">
    <property type="nucleotide sequence ID" value="XM_030985611.1"/>
</dbReference>
<dbReference type="PRINTS" id="PR00481">
    <property type="entry name" value="LAMNOPPTDASE"/>
</dbReference>
<dbReference type="GO" id="GO:0008233">
    <property type="term" value="F:peptidase activity"/>
    <property type="evidence" value="ECO:0000318"/>
    <property type="project" value="GO_Central"/>
</dbReference>
<evidence type="ECO:0000256" key="16">
    <source>
        <dbReference type="ARBA" id="ARBA00033172"/>
    </source>
</evidence>
<evidence type="ECO:0000256" key="19">
    <source>
        <dbReference type="ARBA" id="ARBA00049107"/>
    </source>
</evidence>
<dbReference type="InterPro" id="IPR043472">
    <property type="entry name" value="Macro_dom-like"/>
</dbReference>
<keyword evidence="9" id="KW-0378">Hydrolase</keyword>
<dbReference type="CDD" id="cd00433">
    <property type="entry name" value="Peptidase_M17"/>
    <property type="match status" value="1"/>
</dbReference>
<dbReference type="InterPro" id="IPR000819">
    <property type="entry name" value="Peptidase_M17_C"/>
</dbReference>
<proteinExistence type="inferred from homology"/>
<evidence type="ECO:0000256" key="13">
    <source>
        <dbReference type="ARBA" id="ARBA00030930"/>
    </source>
</evidence>